<evidence type="ECO:0000313" key="1">
    <source>
        <dbReference type="EMBL" id="JAP48611.1"/>
    </source>
</evidence>
<reference evidence="1" key="1">
    <citation type="submission" date="2016-01" db="EMBL/GenBank/DDBJ databases">
        <title>Reference transcriptome for the parasite Schistocephalus solidus: insights into the molecular evolution of parasitism.</title>
        <authorList>
            <person name="Hebert F.O."/>
            <person name="Grambauer S."/>
            <person name="Barber I."/>
            <person name="Landry C.R."/>
            <person name="Aubin-Horth N."/>
        </authorList>
    </citation>
    <scope>NUCLEOTIDE SEQUENCE</scope>
</reference>
<dbReference type="EMBL" id="GEEE01014614">
    <property type="protein sequence ID" value="JAP48611.1"/>
    <property type="molecule type" value="Transcribed_RNA"/>
</dbReference>
<protein>
    <submittedName>
        <fullName evidence="1">Uncharacterized protein</fullName>
    </submittedName>
</protein>
<sequence length="105" mass="12015">MQINFMENIHKNIFCASYLRPSPFPLNKDWHLQIWRLSHVWNTKSDFLLFSITAFIPTCDPFHIALSSVSDESEVGSTKPTTALTSCDRRTLQVAMVEISVSLIK</sequence>
<gene>
    <name evidence="1" type="ORF">TR121200</name>
</gene>
<name>A0A0X3P9I8_SCHSO</name>
<organism evidence="1">
    <name type="scientific">Schistocephalus solidus</name>
    <name type="common">Tapeworm</name>
    <dbReference type="NCBI Taxonomy" id="70667"/>
    <lineage>
        <taxon>Eukaryota</taxon>
        <taxon>Metazoa</taxon>
        <taxon>Spiralia</taxon>
        <taxon>Lophotrochozoa</taxon>
        <taxon>Platyhelminthes</taxon>
        <taxon>Cestoda</taxon>
        <taxon>Eucestoda</taxon>
        <taxon>Diphyllobothriidea</taxon>
        <taxon>Diphyllobothriidae</taxon>
        <taxon>Schistocephalus</taxon>
    </lineage>
</organism>
<proteinExistence type="predicted"/>
<accession>A0A0X3P9I8</accession>
<dbReference type="AlphaFoldDB" id="A0A0X3P9I8"/>